<evidence type="ECO:0008006" key="4">
    <source>
        <dbReference type="Google" id="ProtNLM"/>
    </source>
</evidence>
<sequence>MNKILAGLFLSLVLLSGNSCSTGSDPEPEVLDVFTVPAQIAIQIHNIVNDLAMEVNGIAMHNLNFEEDTIKVNVSDCLDALVYRDASTSVLDSIVLDYGTTSCVSNGASFQGKIVVDPKNEALSKFDIRLRDFSSSSYDITGTIEFESTTIVSGSDFLLDVKNANFSILGSDEITYIFPISSVINEYTLIENDDNTTYTDDIFEFTSTLSGGTPDGMFFNLESVDVLTYDYSCKNINGGDADFSIVDLGDGTIDYGDPDSDCDTNATLRVSGKNITIAL</sequence>
<name>A0ABT5VSC5_9BACT</name>
<protein>
    <recommendedName>
        <fullName evidence="4">DUF4382 domain-containing protein</fullName>
    </recommendedName>
</protein>
<evidence type="ECO:0000256" key="1">
    <source>
        <dbReference type="SAM" id="SignalP"/>
    </source>
</evidence>
<feature type="signal peptide" evidence="1">
    <location>
        <begin position="1"/>
        <end position="21"/>
    </location>
</feature>
<organism evidence="2 3">
    <name type="scientific">Paralabilibaculum antarcticum</name>
    <dbReference type="NCBI Taxonomy" id="2912572"/>
    <lineage>
        <taxon>Bacteria</taxon>
        <taxon>Pseudomonadati</taxon>
        <taxon>Bacteroidota</taxon>
        <taxon>Bacteroidia</taxon>
        <taxon>Marinilabiliales</taxon>
        <taxon>Marinifilaceae</taxon>
        <taxon>Paralabilibaculum</taxon>
    </lineage>
</organism>
<keyword evidence="3" id="KW-1185">Reference proteome</keyword>
<dbReference type="Proteomes" id="UP001528920">
    <property type="component" value="Unassembled WGS sequence"/>
</dbReference>
<comment type="caution">
    <text evidence="2">The sequence shown here is derived from an EMBL/GenBank/DDBJ whole genome shotgun (WGS) entry which is preliminary data.</text>
</comment>
<dbReference type="RefSeq" id="WP_275109655.1">
    <property type="nucleotide sequence ID" value="NZ_JAKJSC010000001.1"/>
</dbReference>
<gene>
    <name evidence="2" type="ORF">L3049_09930</name>
</gene>
<accession>A0ABT5VSC5</accession>
<evidence type="ECO:0000313" key="2">
    <source>
        <dbReference type="EMBL" id="MDE5418327.1"/>
    </source>
</evidence>
<reference evidence="2 3" key="1">
    <citation type="submission" date="2022-01" db="EMBL/GenBank/DDBJ databases">
        <title>Labilibaculum sp. nov, a marine bacterium isolated from Antarctica.</title>
        <authorList>
            <person name="Dai W."/>
        </authorList>
    </citation>
    <scope>NUCLEOTIDE SEQUENCE [LARGE SCALE GENOMIC DNA]</scope>
    <source>
        <strain evidence="2 3">DW002</strain>
    </source>
</reference>
<dbReference type="EMBL" id="JAKJSC010000001">
    <property type="protein sequence ID" value="MDE5418327.1"/>
    <property type="molecule type" value="Genomic_DNA"/>
</dbReference>
<feature type="chain" id="PRO_5045997518" description="DUF4382 domain-containing protein" evidence="1">
    <location>
        <begin position="22"/>
        <end position="279"/>
    </location>
</feature>
<evidence type="ECO:0000313" key="3">
    <source>
        <dbReference type="Proteomes" id="UP001528920"/>
    </source>
</evidence>
<keyword evidence="1" id="KW-0732">Signal</keyword>
<proteinExistence type="predicted"/>